<evidence type="ECO:0000313" key="2">
    <source>
        <dbReference type="EMBL" id="CAG5116867.1"/>
    </source>
</evidence>
<dbReference type="EMBL" id="CAJHNH020000313">
    <property type="protein sequence ID" value="CAG5116867.1"/>
    <property type="molecule type" value="Genomic_DNA"/>
</dbReference>
<keyword evidence="1" id="KW-1133">Transmembrane helix</keyword>
<keyword evidence="3" id="KW-1185">Reference proteome</keyword>
<organism evidence="2 3">
    <name type="scientific">Candidula unifasciata</name>
    <dbReference type="NCBI Taxonomy" id="100452"/>
    <lineage>
        <taxon>Eukaryota</taxon>
        <taxon>Metazoa</taxon>
        <taxon>Spiralia</taxon>
        <taxon>Lophotrochozoa</taxon>
        <taxon>Mollusca</taxon>
        <taxon>Gastropoda</taxon>
        <taxon>Heterobranchia</taxon>
        <taxon>Euthyneura</taxon>
        <taxon>Panpulmonata</taxon>
        <taxon>Eupulmonata</taxon>
        <taxon>Stylommatophora</taxon>
        <taxon>Helicina</taxon>
        <taxon>Helicoidea</taxon>
        <taxon>Geomitridae</taxon>
        <taxon>Candidula</taxon>
    </lineage>
</organism>
<protein>
    <submittedName>
        <fullName evidence="2">Uncharacterized protein</fullName>
    </submittedName>
</protein>
<keyword evidence="1" id="KW-0812">Transmembrane</keyword>
<evidence type="ECO:0000313" key="3">
    <source>
        <dbReference type="Proteomes" id="UP000678393"/>
    </source>
</evidence>
<proteinExistence type="predicted"/>
<keyword evidence="1" id="KW-0472">Membrane</keyword>
<feature type="transmembrane region" description="Helical" evidence="1">
    <location>
        <begin position="16"/>
        <end position="34"/>
    </location>
</feature>
<reference evidence="2" key="1">
    <citation type="submission" date="2021-04" db="EMBL/GenBank/DDBJ databases">
        <authorList>
            <consortium name="Molecular Ecology Group"/>
        </authorList>
    </citation>
    <scope>NUCLEOTIDE SEQUENCE</scope>
</reference>
<gene>
    <name evidence="2" type="ORF">CUNI_LOCUS2425</name>
</gene>
<sequence length="64" mass="7706">SDTLFAKVQQFPYGRFFRFYFYAAALLLPCYAYLGKLTKAPANVKKWEEIRAKRRYTYFDLPHD</sequence>
<comment type="caution">
    <text evidence="2">The sequence shown here is derived from an EMBL/GenBank/DDBJ whole genome shotgun (WGS) entry which is preliminary data.</text>
</comment>
<feature type="non-terminal residue" evidence="2">
    <location>
        <position position="1"/>
    </location>
</feature>
<dbReference type="Proteomes" id="UP000678393">
    <property type="component" value="Unassembled WGS sequence"/>
</dbReference>
<evidence type="ECO:0000256" key="1">
    <source>
        <dbReference type="SAM" id="Phobius"/>
    </source>
</evidence>
<name>A0A8S3YIR8_9EUPU</name>
<dbReference type="AlphaFoldDB" id="A0A8S3YIR8"/>
<accession>A0A8S3YIR8</accession>